<dbReference type="Proteomes" id="UP000593579">
    <property type="component" value="Unassembled WGS sequence"/>
</dbReference>
<evidence type="ECO:0000313" key="2">
    <source>
        <dbReference type="Proteomes" id="UP000593579"/>
    </source>
</evidence>
<gene>
    <name evidence="1" type="ORF">Gogos_003468</name>
</gene>
<dbReference type="AlphaFoldDB" id="A0A7J9CMA6"/>
<sequence>GNCISRKVRTVDAKLKQLSPLSVTNLQIVKDRPHQRSNRKIPGGTVRHFDNNDPSYSWLMVGWLTKRASCAIRQAL</sequence>
<dbReference type="OrthoDB" id="1001247at2759"/>
<dbReference type="EMBL" id="JABEZY010000011">
    <property type="protein sequence ID" value="MBA0749556.1"/>
    <property type="molecule type" value="Genomic_DNA"/>
</dbReference>
<feature type="non-terminal residue" evidence="1">
    <location>
        <position position="1"/>
    </location>
</feature>
<proteinExistence type="predicted"/>
<organism evidence="1 2">
    <name type="scientific">Gossypium gossypioides</name>
    <name type="common">Mexican cotton</name>
    <name type="synonym">Selera gossypioides</name>
    <dbReference type="NCBI Taxonomy" id="34282"/>
    <lineage>
        <taxon>Eukaryota</taxon>
        <taxon>Viridiplantae</taxon>
        <taxon>Streptophyta</taxon>
        <taxon>Embryophyta</taxon>
        <taxon>Tracheophyta</taxon>
        <taxon>Spermatophyta</taxon>
        <taxon>Magnoliopsida</taxon>
        <taxon>eudicotyledons</taxon>
        <taxon>Gunneridae</taxon>
        <taxon>Pentapetalae</taxon>
        <taxon>rosids</taxon>
        <taxon>malvids</taxon>
        <taxon>Malvales</taxon>
        <taxon>Malvaceae</taxon>
        <taxon>Malvoideae</taxon>
        <taxon>Gossypium</taxon>
    </lineage>
</organism>
<evidence type="ECO:0000313" key="1">
    <source>
        <dbReference type="EMBL" id="MBA0749556.1"/>
    </source>
</evidence>
<comment type="caution">
    <text evidence="1">The sequence shown here is derived from an EMBL/GenBank/DDBJ whole genome shotgun (WGS) entry which is preliminary data.</text>
</comment>
<reference evidence="1 2" key="1">
    <citation type="journal article" date="2019" name="Genome Biol. Evol.">
        <title>Insights into the evolution of the New World diploid cottons (Gossypium, subgenus Houzingenia) based on genome sequencing.</title>
        <authorList>
            <person name="Grover C.E."/>
            <person name="Arick M.A. 2nd"/>
            <person name="Thrash A."/>
            <person name="Conover J.L."/>
            <person name="Sanders W.S."/>
            <person name="Peterson D.G."/>
            <person name="Frelichowski J.E."/>
            <person name="Scheffler J.A."/>
            <person name="Scheffler B.E."/>
            <person name="Wendel J.F."/>
        </authorList>
    </citation>
    <scope>NUCLEOTIDE SEQUENCE [LARGE SCALE GENOMIC DNA]</scope>
    <source>
        <strain evidence="1">5</strain>
        <tissue evidence="1">Leaf</tissue>
    </source>
</reference>
<name>A0A7J9CMA6_GOSGO</name>
<accession>A0A7J9CMA6</accession>
<protein>
    <submittedName>
        <fullName evidence="1">Uncharacterized protein</fullName>
    </submittedName>
</protein>
<keyword evidence="2" id="KW-1185">Reference proteome</keyword>